<feature type="chain" id="PRO_5030159739" description="Plastid lipid-associated protein/fibrillin conserved domain-containing protein" evidence="1">
    <location>
        <begin position="16"/>
        <end position="207"/>
    </location>
</feature>
<sequence>MKSSLLLAVVATASAFAPVLPSERLLPGACSTSRTSRPAALLDLFGKKPKKEEGALATGLDALVKDAPLPVKLAVGLMKPLVGALESTMRESAADADDLLEEAGRRLRLDTRLGGAQLGRVFSTSSSSSSINGVTQKRINLQCELVGASGSLMGTAALQGATQPEGKVGLAALQVQLSDGRVLDVAGGGGGGGGGGGDAIDVEVIVD</sequence>
<evidence type="ECO:0000256" key="1">
    <source>
        <dbReference type="SAM" id="SignalP"/>
    </source>
</evidence>
<protein>
    <recommendedName>
        <fullName evidence="3">Plastid lipid-associated protein/fibrillin conserved domain-containing protein</fullName>
    </recommendedName>
</protein>
<dbReference type="EMBL" id="HBKO01033376">
    <property type="protein sequence ID" value="CAE2253610.1"/>
    <property type="molecule type" value="Transcribed_RNA"/>
</dbReference>
<feature type="signal peptide" evidence="1">
    <location>
        <begin position="1"/>
        <end position="15"/>
    </location>
</feature>
<evidence type="ECO:0000313" key="2">
    <source>
        <dbReference type="EMBL" id="CAE2253610.1"/>
    </source>
</evidence>
<proteinExistence type="predicted"/>
<gene>
    <name evidence="2" type="ORF">CPOL0286_LOCUS15149</name>
</gene>
<accession>A0A6T8BWP4</accession>
<reference evidence="2" key="1">
    <citation type="submission" date="2021-01" db="EMBL/GenBank/DDBJ databases">
        <authorList>
            <person name="Corre E."/>
            <person name="Pelletier E."/>
            <person name="Niang G."/>
            <person name="Scheremetjew M."/>
            <person name="Finn R."/>
            <person name="Kale V."/>
            <person name="Holt S."/>
            <person name="Cochrane G."/>
            <person name="Meng A."/>
            <person name="Brown T."/>
            <person name="Cohen L."/>
        </authorList>
    </citation>
    <scope>NUCLEOTIDE SEQUENCE</scope>
    <source>
        <strain evidence="2">UIO037</strain>
    </source>
</reference>
<organism evidence="2">
    <name type="scientific">Prymnesium polylepis</name>
    <dbReference type="NCBI Taxonomy" id="72548"/>
    <lineage>
        <taxon>Eukaryota</taxon>
        <taxon>Haptista</taxon>
        <taxon>Haptophyta</taxon>
        <taxon>Prymnesiophyceae</taxon>
        <taxon>Prymnesiales</taxon>
        <taxon>Prymnesiaceae</taxon>
        <taxon>Prymnesium</taxon>
    </lineage>
</organism>
<evidence type="ECO:0008006" key="3">
    <source>
        <dbReference type="Google" id="ProtNLM"/>
    </source>
</evidence>
<name>A0A6T8BWP4_9EUKA</name>
<keyword evidence="1" id="KW-0732">Signal</keyword>
<dbReference type="AlphaFoldDB" id="A0A6T8BWP4"/>